<gene>
    <name evidence="1" type="ORF">FOF46_28710</name>
</gene>
<dbReference type="AlphaFoldDB" id="A0A554VBA5"/>
<evidence type="ECO:0000313" key="2">
    <source>
        <dbReference type="Proteomes" id="UP000318833"/>
    </source>
</evidence>
<proteinExistence type="predicted"/>
<name>A0A554VBA5_9FLAO</name>
<keyword evidence="2" id="KW-1185">Reference proteome</keyword>
<dbReference type="Proteomes" id="UP000318833">
    <property type="component" value="Unassembled WGS sequence"/>
</dbReference>
<protein>
    <recommendedName>
        <fullName evidence="3">Transposase</fullName>
    </recommendedName>
</protein>
<organism evidence="1 2">
    <name type="scientific">Aquimarina algiphila</name>
    <dbReference type="NCBI Taxonomy" id="2047982"/>
    <lineage>
        <taxon>Bacteria</taxon>
        <taxon>Pseudomonadati</taxon>
        <taxon>Bacteroidota</taxon>
        <taxon>Flavobacteriia</taxon>
        <taxon>Flavobacteriales</taxon>
        <taxon>Flavobacteriaceae</taxon>
        <taxon>Aquimarina</taxon>
    </lineage>
</organism>
<evidence type="ECO:0008006" key="3">
    <source>
        <dbReference type="Google" id="ProtNLM"/>
    </source>
</evidence>
<sequence>MQKETTKRKKEMYSILKNWRKSSLSLKEYGEKYGINYGIMKYWNRQFRVDFPESKKPISKKEAIFIPVEVSDSIKDKAVSKRVPVPIEVHYPNGVFLQCPSDICKKELKTLITLF</sequence>
<comment type="caution">
    <text evidence="1">The sequence shown here is derived from an EMBL/GenBank/DDBJ whole genome shotgun (WGS) entry which is preliminary data.</text>
</comment>
<evidence type="ECO:0000313" key="1">
    <source>
        <dbReference type="EMBL" id="TSE03683.1"/>
    </source>
</evidence>
<dbReference type="NCBIfam" id="NF047593">
    <property type="entry name" value="IS66_ISAeme5_TnpA"/>
    <property type="match status" value="1"/>
</dbReference>
<accession>A0A554VBA5</accession>
<dbReference type="EMBL" id="VLNR01000101">
    <property type="protein sequence ID" value="TSE03683.1"/>
    <property type="molecule type" value="Genomic_DNA"/>
</dbReference>
<reference evidence="1 2" key="1">
    <citation type="submission" date="2019-07" db="EMBL/GenBank/DDBJ databases">
        <title>The draft genome sequence of Aquimarina algiphila M91.</title>
        <authorList>
            <person name="Meng X."/>
        </authorList>
    </citation>
    <scope>NUCLEOTIDE SEQUENCE [LARGE SCALE GENOMIC DNA]</scope>
    <source>
        <strain evidence="1 2">M91</strain>
    </source>
</reference>
<dbReference type="OrthoDB" id="1163526at2"/>
<dbReference type="RefSeq" id="WP_143918900.1">
    <property type="nucleotide sequence ID" value="NZ_CANMIK010000095.1"/>
</dbReference>